<evidence type="ECO:0000256" key="10">
    <source>
        <dbReference type="ARBA" id="ARBA00023172"/>
    </source>
</evidence>
<sequence length="560" mass="63803">MKGCRSGVGGQGVQGQGVQTQQCMLRDWNKMEELLSQTILTTEQQKYLFKLLGFDFEIQYRPDKSNAAVDALSRLDASTHPAKDSLMDFPLFALKEDLIIFKDKIWLPYTCTFIPLLLHEFHSTPMAGHTGISRTLSKLMANFYWNTIRKDVKAFEDLSLDFIIGLPPYKGFTTILVVVDRFSKGAHFGMPPRSFTASNVAQLFVDIICQHHGLPYNLISDRDPIFLSHFWQELFRLSGTKLRMSTVYHPQTDGQTEVTNKVLQQYLRCFVHHKPSLWGKFLSWVEWSFNTSVNALTGFTLFEVMFGRKPPLMPPFLPEETSNAAVQHEISARAEILQKLACNLQKAQAFEVDDWVYIRLRPRRQSFVTGTTYRKLTKRFFGPFKITRKIGEVAYEVDLPPTAKIHNVFHVNILRPHKGPIPSSPLPLSPNIEDNQPVLEPAAILDWKWDNSISPPKIQVLIQWQDLPLEEASWEPWLQIQQQFDLEDKVFLEPGGDVKAAGPISLTLPRSPNTVASAAPAAENLLEERAKRTTKQPRHLKDYVVTCPITSKKGNSVSKK</sequence>
<keyword evidence="3" id="KW-0064">Aspartyl protease</keyword>
<dbReference type="Pfam" id="PF24626">
    <property type="entry name" value="SH3_Tf2-1"/>
    <property type="match status" value="1"/>
</dbReference>
<dbReference type="InterPro" id="IPR036397">
    <property type="entry name" value="RNaseH_sf"/>
</dbReference>
<evidence type="ECO:0000313" key="12">
    <source>
        <dbReference type="EMBL" id="WVZ23294.1"/>
    </source>
</evidence>
<evidence type="ECO:0000256" key="1">
    <source>
        <dbReference type="ARBA" id="ARBA00022670"/>
    </source>
</evidence>
<evidence type="ECO:0000256" key="8">
    <source>
        <dbReference type="ARBA" id="ARBA00022932"/>
    </source>
</evidence>
<evidence type="ECO:0000256" key="6">
    <source>
        <dbReference type="ARBA" id="ARBA00022908"/>
    </source>
</evidence>
<dbReference type="Proteomes" id="UP001374535">
    <property type="component" value="Chromosome 1"/>
</dbReference>
<dbReference type="Gene3D" id="3.30.420.10">
    <property type="entry name" value="Ribonuclease H-like superfamily/Ribonuclease H"/>
    <property type="match status" value="1"/>
</dbReference>
<keyword evidence="1" id="KW-0645">Protease</keyword>
<keyword evidence="4" id="KW-0378">Hydrolase</keyword>
<dbReference type="InterPro" id="IPR016197">
    <property type="entry name" value="Chromo-like_dom_sf"/>
</dbReference>
<dbReference type="InterPro" id="IPR056924">
    <property type="entry name" value="SH3_Tf2-1"/>
</dbReference>
<dbReference type="GO" id="GO:0046872">
    <property type="term" value="F:metal ion binding"/>
    <property type="evidence" value="ECO:0007669"/>
    <property type="project" value="UniProtKB-KW"/>
</dbReference>
<dbReference type="InterPro" id="IPR050951">
    <property type="entry name" value="Retrovirus_Pol_polyprotein"/>
</dbReference>
<dbReference type="Pfam" id="PF17921">
    <property type="entry name" value="Integrase_H2C2"/>
    <property type="match status" value="1"/>
</dbReference>
<proteinExistence type="predicted"/>
<dbReference type="GO" id="GO:0003887">
    <property type="term" value="F:DNA-directed DNA polymerase activity"/>
    <property type="evidence" value="ECO:0007669"/>
    <property type="project" value="UniProtKB-KW"/>
</dbReference>
<dbReference type="GO" id="GO:0006310">
    <property type="term" value="P:DNA recombination"/>
    <property type="evidence" value="ECO:0007669"/>
    <property type="project" value="UniProtKB-KW"/>
</dbReference>
<name>A0AAQ3P8J4_VIGMU</name>
<dbReference type="InterPro" id="IPR041588">
    <property type="entry name" value="Integrase_H2C2"/>
</dbReference>
<dbReference type="GO" id="GO:0004190">
    <property type="term" value="F:aspartic-type endopeptidase activity"/>
    <property type="evidence" value="ECO:0007669"/>
    <property type="project" value="UniProtKB-KW"/>
</dbReference>
<dbReference type="InterPro" id="IPR012337">
    <property type="entry name" value="RNaseH-like_sf"/>
</dbReference>
<keyword evidence="8" id="KW-0548">Nucleotidyltransferase</keyword>
<gene>
    <name evidence="12" type="ORF">V8G54_001838</name>
</gene>
<keyword evidence="2" id="KW-0479">Metal-binding</keyword>
<dbReference type="EMBL" id="CP144700">
    <property type="protein sequence ID" value="WVZ23294.1"/>
    <property type="molecule type" value="Genomic_DNA"/>
</dbReference>
<evidence type="ECO:0000259" key="11">
    <source>
        <dbReference type="PROSITE" id="PS50994"/>
    </source>
</evidence>
<dbReference type="SUPFAM" id="SSF53098">
    <property type="entry name" value="Ribonuclease H-like"/>
    <property type="match status" value="1"/>
</dbReference>
<keyword evidence="6" id="KW-0229">DNA integration</keyword>
<dbReference type="GO" id="GO:0015074">
    <property type="term" value="P:DNA integration"/>
    <property type="evidence" value="ECO:0007669"/>
    <property type="project" value="UniProtKB-KW"/>
</dbReference>
<dbReference type="GO" id="GO:0003677">
    <property type="term" value="F:DNA binding"/>
    <property type="evidence" value="ECO:0007669"/>
    <property type="project" value="UniProtKB-KW"/>
</dbReference>
<dbReference type="PROSITE" id="PS50994">
    <property type="entry name" value="INTEGRASE"/>
    <property type="match status" value="1"/>
</dbReference>
<dbReference type="InterPro" id="IPR001584">
    <property type="entry name" value="Integrase_cat-core"/>
</dbReference>
<keyword evidence="5" id="KW-0460">Magnesium</keyword>
<evidence type="ECO:0000256" key="5">
    <source>
        <dbReference type="ARBA" id="ARBA00022842"/>
    </source>
</evidence>
<organism evidence="12 13">
    <name type="scientific">Vigna mungo</name>
    <name type="common">Black gram</name>
    <name type="synonym">Phaseolus mungo</name>
    <dbReference type="NCBI Taxonomy" id="3915"/>
    <lineage>
        <taxon>Eukaryota</taxon>
        <taxon>Viridiplantae</taxon>
        <taxon>Streptophyta</taxon>
        <taxon>Embryophyta</taxon>
        <taxon>Tracheophyta</taxon>
        <taxon>Spermatophyta</taxon>
        <taxon>Magnoliopsida</taxon>
        <taxon>eudicotyledons</taxon>
        <taxon>Gunneridae</taxon>
        <taxon>Pentapetalae</taxon>
        <taxon>rosids</taxon>
        <taxon>fabids</taxon>
        <taxon>Fabales</taxon>
        <taxon>Fabaceae</taxon>
        <taxon>Papilionoideae</taxon>
        <taxon>50 kb inversion clade</taxon>
        <taxon>NPAAA clade</taxon>
        <taxon>indigoferoid/millettioid clade</taxon>
        <taxon>Phaseoleae</taxon>
        <taxon>Vigna</taxon>
    </lineage>
</organism>
<dbReference type="PANTHER" id="PTHR37984">
    <property type="entry name" value="PROTEIN CBG26694"/>
    <property type="match status" value="1"/>
</dbReference>
<evidence type="ECO:0000256" key="2">
    <source>
        <dbReference type="ARBA" id="ARBA00022723"/>
    </source>
</evidence>
<feature type="domain" description="Integrase catalytic" evidence="11">
    <location>
        <begin position="149"/>
        <end position="309"/>
    </location>
</feature>
<keyword evidence="8" id="KW-0808">Transferase</keyword>
<keyword evidence="8" id="KW-0239">DNA-directed DNA polymerase</keyword>
<evidence type="ECO:0000256" key="3">
    <source>
        <dbReference type="ARBA" id="ARBA00022750"/>
    </source>
</evidence>
<protein>
    <recommendedName>
        <fullName evidence="11">Integrase catalytic domain-containing protein</fullName>
    </recommendedName>
</protein>
<keyword evidence="13" id="KW-1185">Reference proteome</keyword>
<accession>A0AAQ3P8J4</accession>
<keyword evidence="7" id="KW-0695">RNA-directed DNA polymerase</keyword>
<reference evidence="12 13" key="1">
    <citation type="journal article" date="2023" name="Life. Sci Alliance">
        <title>Evolutionary insights into 3D genome organization and epigenetic landscape of Vigna mungo.</title>
        <authorList>
            <person name="Junaid A."/>
            <person name="Singh B."/>
            <person name="Bhatia S."/>
        </authorList>
    </citation>
    <scope>NUCLEOTIDE SEQUENCE [LARGE SCALE GENOMIC DNA]</scope>
    <source>
        <strain evidence="12">Urdbean</strain>
    </source>
</reference>
<evidence type="ECO:0000256" key="7">
    <source>
        <dbReference type="ARBA" id="ARBA00022918"/>
    </source>
</evidence>
<keyword evidence="10" id="KW-0233">DNA recombination</keyword>
<dbReference type="GO" id="GO:0006508">
    <property type="term" value="P:proteolysis"/>
    <property type="evidence" value="ECO:0007669"/>
    <property type="project" value="UniProtKB-KW"/>
</dbReference>
<keyword evidence="9" id="KW-0238">DNA-binding</keyword>
<evidence type="ECO:0000256" key="9">
    <source>
        <dbReference type="ARBA" id="ARBA00023125"/>
    </source>
</evidence>
<evidence type="ECO:0000313" key="13">
    <source>
        <dbReference type="Proteomes" id="UP001374535"/>
    </source>
</evidence>
<dbReference type="AlphaFoldDB" id="A0AAQ3P8J4"/>
<dbReference type="SUPFAM" id="SSF54160">
    <property type="entry name" value="Chromo domain-like"/>
    <property type="match status" value="1"/>
</dbReference>
<evidence type="ECO:0000256" key="4">
    <source>
        <dbReference type="ARBA" id="ARBA00022801"/>
    </source>
</evidence>
<dbReference type="PANTHER" id="PTHR37984:SF5">
    <property type="entry name" value="PROTEIN NYNRIN-LIKE"/>
    <property type="match status" value="1"/>
</dbReference>
<dbReference type="GO" id="GO:0003964">
    <property type="term" value="F:RNA-directed DNA polymerase activity"/>
    <property type="evidence" value="ECO:0007669"/>
    <property type="project" value="UniProtKB-KW"/>
</dbReference>